<gene>
    <name evidence="7" type="ORF">TTHERM_00876930</name>
</gene>
<dbReference type="PANTHER" id="PTHR22911">
    <property type="entry name" value="ACYL-MALONYL CONDENSING ENZYME-RELATED"/>
    <property type="match status" value="1"/>
</dbReference>
<feature type="transmembrane region" description="Helical" evidence="5">
    <location>
        <begin position="27"/>
        <end position="48"/>
    </location>
</feature>
<dbReference type="GeneID" id="7826406"/>
<dbReference type="AlphaFoldDB" id="Q23H49"/>
<dbReference type="EMBL" id="GG662702">
    <property type="protein sequence ID" value="EAR95798.1"/>
    <property type="molecule type" value="Genomic_DNA"/>
</dbReference>
<feature type="transmembrane region" description="Helical" evidence="5">
    <location>
        <begin position="269"/>
        <end position="288"/>
    </location>
</feature>
<dbReference type="PANTHER" id="PTHR22911:SF6">
    <property type="entry name" value="SOLUTE CARRIER FAMILY 35 MEMBER G1"/>
    <property type="match status" value="1"/>
</dbReference>
<dbReference type="InParanoid" id="Q23H49"/>
<organism evidence="7 8">
    <name type="scientific">Tetrahymena thermophila (strain SB210)</name>
    <dbReference type="NCBI Taxonomy" id="312017"/>
    <lineage>
        <taxon>Eukaryota</taxon>
        <taxon>Sar</taxon>
        <taxon>Alveolata</taxon>
        <taxon>Ciliophora</taxon>
        <taxon>Intramacronucleata</taxon>
        <taxon>Oligohymenophorea</taxon>
        <taxon>Hymenostomatida</taxon>
        <taxon>Tetrahymenina</taxon>
        <taxon>Tetrahymenidae</taxon>
        <taxon>Tetrahymena</taxon>
    </lineage>
</organism>
<dbReference type="InterPro" id="IPR037185">
    <property type="entry name" value="EmrE-like"/>
</dbReference>
<keyword evidence="2 5" id="KW-0812">Transmembrane</keyword>
<feature type="transmembrane region" description="Helical" evidence="5">
    <location>
        <begin position="119"/>
        <end position="137"/>
    </location>
</feature>
<proteinExistence type="predicted"/>
<dbReference type="Proteomes" id="UP000009168">
    <property type="component" value="Unassembled WGS sequence"/>
</dbReference>
<feature type="transmembrane region" description="Helical" evidence="5">
    <location>
        <begin position="177"/>
        <end position="197"/>
    </location>
</feature>
<dbReference type="KEGG" id="tet:TTHERM_00876930"/>
<comment type="subcellular location">
    <subcellularLocation>
        <location evidence="1">Membrane</location>
        <topology evidence="1">Multi-pass membrane protein</topology>
    </subcellularLocation>
</comment>
<dbReference type="Pfam" id="PF00892">
    <property type="entry name" value="EamA"/>
    <property type="match status" value="2"/>
</dbReference>
<evidence type="ECO:0000256" key="3">
    <source>
        <dbReference type="ARBA" id="ARBA00022989"/>
    </source>
</evidence>
<protein>
    <submittedName>
        <fullName evidence="7">Integral membrane protein DUF6 containing protein</fullName>
    </submittedName>
</protein>
<feature type="transmembrane region" description="Helical" evidence="5">
    <location>
        <begin position="234"/>
        <end position="257"/>
    </location>
</feature>
<keyword evidence="4 5" id="KW-0472">Membrane</keyword>
<feature type="transmembrane region" description="Helical" evidence="5">
    <location>
        <begin position="144"/>
        <end position="165"/>
    </location>
</feature>
<evidence type="ECO:0000256" key="5">
    <source>
        <dbReference type="SAM" id="Phobius"/>
    </source>
</evidence>
<keyword evidence="3 5" id="KW-1133">Transmembrane helix</keyword>
<feature type="transmembrane region" description="Helical" evidence="5">
    <location>
        <begin position="54"/>
        <end position="72"/>
    </location>
</feature>
<dbReference type="RefSeq" id="XP_001016043.1">
    <property type="nucleotide sequence ID" value="XM_001016043.1"/>
</dbReference>
<feature type="domain" description="EamA" evidence="6">
    <location>
        <begin position="26"/>
        <end position="158"/>
    </location>
</feature>
<dbReference type="InterPro" id="IPR000620">
    <property type="entry name" value="EamA_dom"/>
</dbReference>
<dbReference type="SUPFAM" id="SSF103481">
    <property type="entry name" value="Multidrug resistance efflux transporter EmrE"/>
    <property type="match status" value="2"/>
</dbReference>
<sequence>MKNLDQFYLKFQDVFEHLEQSNKKKTAILYAVASQVFFTVMYYCVTLLKGEYSSMQIINMRMILGFIFNTLYCSANKVEVYSDQSKVFKLLTLRGLLGGLNMTFVFTCFTLMTISDGSILVNTSPIWTNFLAAIFLGEQLSKKAFGFCMLSFFGIILVCRPAFLFGQSTSSQDQNQFLGTIYGLAGSLFVSLVAIVIRKLSKYNCKGAMHMQYHYFISIIFTSVILLTDSERPFIITFKFCYIMLILSFSGFVAQLLQSKALSLEKASIISPMKYLQVLLSFMIDIFVLKSEMFMTSMVGAGLIILGSVGIVM</sequence>
<dbReference type="OMA" id="VEIFMGI"/>
<feature type="transmembrane region" description="Helical" evidence="5">
    <location>
        <begin position="209"/>
        <end position="228"/>
    </location>
</feature>
<feature type="domain" description="EamA" evidence="6">
    <location>
        <begin position="178"/>
        <end position="312"/>
    </location>
</feature>
<evidence type="ECO:0000256" key="1">
    <source>
        <dbReference type="ARBA" id="ARBA00004141"/>
    </source>
</evidence>
<evidence type="ECO:0000313" key="8">
    <source>
        <dbReference type="Proteomes" id="UP000009168"/>
    </source>
</evidence>
<keyword evidence="8" id="KW-1185">Reference proteome</keyword>
<evidence type="ECO:0000256" key="2">
    <source>
        <dbReference type="ARBA" id="ARBA00022692"/>
    </source>
</evidence>
<dbReference type="HOGENOM" id="CLU_032828_1_1_1"/>
<dbReference type="eggNOG" id="KOG4510">
    <property type="taxonomic scope" value="Eukaryota"/>
</dbReference>
<dbReference type="OrthoDB" id="306876at2759"/>
<name>Q23H49_TETTS</name>
<evidence type="ECO:0000256" key="4">
    <source>
        <dbReference type="ARBA" id="ARBA00023136"/>
    </source>
</evidence>
<evidence type="ECO:0000313" key="7">
    <source>
        <dbReference type="EMBL" id="EAR95798.1"/>
    </source>
</evidence>
<accession>Q23H49</accession>
<feature type="transmembrane region" description="Helical" evidence="5">
    <location>
        <begin position="294"/>
        <end position="312"/>
    </location>
</feature>
<evidence type="ECO:0000259" key="6">
    <source>
        <dbReference type="Pfam" id="PF00892"/>
    </source>
</evidence>
<feature type="transmembrane region" description="Helical" evidence="5">
    <location>
        <begin position="93"/>
        <end position="113"/>
    </location>
</feature>
<reference evidence="8" key="1">
    <citation type="journal article" date="2006" name="PLoS Biol.">
        <title>Macronuclear genome sequence of the ciliate Tetrahymena thermophila, a model eukaryote.</title>
        <authorList>
            <person name="Eisen J.A."/>
            <person name="Coyne R.S."/>
            <person name="Wu M."/>
            <person name="Wu D."/>
            <person name="Thiagarajan M."/>
            <person name="Wortman J.R."/>
            <person name="Badger J.H."/>
            <person name="Ren Q."/>
            <person name="Amedeo P."/>
            <person name="Jones K.M."/>
            <person name="Tallon L.J."/>
            <person name="Delcher A.L."/>
            <person name="Salzberg S.L."/>
            <person name="Silva J.C."/>
            <person name="Haas B.J."/>
            <person name="Majoros W.H."/>
            <person name="Farzad M."/>
            <person name="Carlton J.M."/>
            <person name="Smith R.K. Jr."/>
            <person name="Garg J."/>
            <person name="Pearlman R.E."/>
            <person name="Karrer K.M."/>
            <person name="Sun L."/>
            <person name="Manning G."/>
            <person name="Elde N.C."/>
            <person name="Turkewitz A.P."/>
            <person name="Asai D.J."/>
            <person name="Wilkes D.E."/>
            <person name="Wang Y."/>
            <person name="Cai H."/>
            <person name="Collins K."/>
            <person name="Stewart B.A."/>
            <person name="Lee S.R."/>
            <person name="Wilamowska K."/>
            <person name="Weinberg Z."/>
            <person name="Ruzzo W.L."/>
            <person name="Wloga D."/>
            <person name="Gaertig J."/>
            <person name="Frankel J."/>
            <person name="Tsao C.-C."/>
            <person name="Gorovsky M.A."/>
            <person name="Keeling P.J."/>
            <person name="Waller R.F."/>
            <person name="Patron N.J."/>
            <person name="Cherry J.M."/>
            <person name="Stover N.A."/>
            <person name="Krieger C.J."/>
            <person name="del Toro C."/>
            <person name="Ryder H.F."/>
            <person name="Williamson S.C."/>
            <person name="Barbeau R.A."/>
            <person name="Hamilton E.P."/>
            <person name="Orias E."/>
        </authorList>
    </citation>
    <scope>NUCLEOTIDE SEQUENCE [LARGE SCALE GENOMIC DNA]</scope>
    <source>
        <strain evidence="8">SB210</strain>
    </source>
</reference>
<dbReference type="GO" id="GO:0016020">
    <property type="term" value="C:membrane"/>
    <property type="evidence" value="ECO:0007669"/>
    <property type="project" value="UniProtKB-SubCell"/>
</dbReference>